<feature type="region of interest" description="Disordered" evidence="1">
    <location>
        <begin position="169"/>
        <end position="282"/>
    </location>
</feature>
<comment type="caution">
    <text evidence="2">The sequence shown here is derived from an EMBL/GenBank/DDBJ whole genome shotgun (WGS) entry which is preliminary data.</text>
</comment>
<feature type="region of interest" description="Disordered" evidence="1">
    <location>
        <begin position="299"/>
        <end position="348"/>
    </location>
</feature>
<dbReference type="EMBL" id="JACVVK020000174">
    <property type="protein sequence ID" value="KAK7486721.1"/>
    <property type="molecule type" value="Genomic_DNA"/>
</dbReference>
<reference evidence="2 3" key="1">
    <citation type="journal article" date="2023" name="Sci. Data">
        <title>Genome assembly of the Korean intertidal mud-creeper Batillaria attramentaria.</title>
        <authorList>
            <person name="Patra A.K."/>
            <person name="Ho P.T."/>
            <person name="Jun S."/>
            <person name="Lee S.J."/>
            <person name="Kim Y."/>
            <person name="Won Y.J."/>
        </authorList>
    </citation>
    <scope>NUCLEOTIDE SEQUENCE [LARGE SCALE GENOMIC DNA]</scope>
    <source>
        <strain evidence="2">Wonlab-2016</strain>
    </source>
</reference>
<evidence type="ECO:0000313" key="2">
    <source>
        <dbReference type="EMBL" id="KAK7486721.1"/>
    </source>
</evidence>
<accession>A0ABD0KI10</accession>
<keyword evidence="3" id="KW-1185">Reference proteome</keyword>
<sequence length="460" mass="49890">MENYNGFQYQLQGMGEQNPAKSATSAQSSVRLSTGTASETDTSFDSGFLSPSKSANFTAISGNPRGVGYSHHSPAKVAGSSGVGELIARPGWSEDIQLGGVSDDWDRHFINNFQENLFGFDAAELNNMVDGILRSPFKSPQSSPFKSPRQGRGGVVGLGFSPFKSLSTSNVMLSGPKRSPVRIGGSPFKSPFSSPSPGKSGLGPYTRSSPLTRQRRLILQSPGHKPGTSAPESDPFPELPELLADIKEEIAEDDDLGVTPFQRHNSFGFIPQEEEEASTSFSESFSAIAAFAGESSHSEFLEIQQENDLTPVHTKRGGRREGARKKTSTPSKAASTPGKSSITKHSQVITTLHSKDALRLVRARFKEILDRATEDAIVKEKNAKKKASVKKPSQYPEIASALSKPASKGSGKMQDCDSVQSYATGHSQRGVKRRQEIRPKLEINWQINEPVRIAPKKRKR</sequence>
<evidence type="ECO:0000256" key="1">
    <source>
        <dbReference type="SAM" id="MobiDB-lite"/>
    </source>
</evidence>
<gene>
    <name evidence="2" type="ORF">BaRGS_00022005</name>
</gene>
<name>A0ABD0KI10_9CAEN</name>
<feature type="compositionally biased region" description="Low complexity" evidence="1">
    <location>
        <begin position="184"/>
        <end position="204"/>
    </location>
</feature>
<dbReference type="Proteomes" id="UP001519460">
    <property type="component" value="Unassembled WGS sequence"/>
</dbReference>
<feature type="region of interest" description="Disordered" evidence="1">
    <location>
        <begin position="380"/>
        <end position="441"/>
    </location>
</feature>
<feature type="compositionally biased region" description="Polar residues" evidence="1">
    <location>
        <begin position="328"/>
        <end position="348"/>
    </location>
</feature>
<dbReference type="AlphaFoldDB" id="A0ABD0KI10"/>
<evidence type="ECO:0000313" key="3">
    <source>
        <dbReference type="Proteomes" id="UP001519460"/>
    </source>
</evidence>
<feature type="region of interest" description="Disordered" evidence="1">
    <location>
        <begin position="15"/>
        <end position="45"/>
    </location>
</feature>
<feature type="compositionally biased region" description="Polar residues" evidence="1">
    <location>
        <begin position="417"/>
        <end position="427"/>
    </location>
</feature>
<organism evidence="2 3">
    <name type="scientific">Batillaria attramentaria</name>
    <dbReference type="NCBI Taxonomy" id="370345"/>
    <lineage>
        <taxon>Eukaryota</taxon>
        <taxon>Metazoa</taxon>
        <taxon>Spiralia</taxon>
        <taxon>Lophotrochozoa</taxon>
        <taxon>Mollusca</taxon>
        <taxon>Gastropoda</taxon>
        <taxon>Caenogastropoda</taxon>
        <taxon>Sorbeoconcha</taxon>
        <taxon>Cerithioidea</taxon>
        <taxon>Batillariidae</taxon>
        <taxon>Batillaria</taxon>
    </lineage>
</organism>
<protein>
    <submittedName>
        <fullName evidence="2">Uncharacterized protein</fullName>
    </submittedName>
</protein>
<feature type="compositionally biased region" description="Polar residues" evidence="1">
    <location>
        <begin position="19"/>
        <end position="45"/>
    </location>
</feature>
<proteinExistence type="predicted"/>
<feature type="compositionally biased region" description="Basic residues" evidence="1">
    <location>
        <begin position="313"/>
        <end position="327"/>
    </location>
</feature>